<evidence type="ECO:0000313" key="2">
    <source>
        <dbReference type="Proteomes" id="UP001055879"/>
    </source>
</evidence>
<proteinExistence type="predicted"/>
<dbReference type="EMBL" id="CM042047">
    <property type="protein sequence ID" value="KAI3772100.1"/>
    <property type="molecule type" value="Genomic_DNA"/>
</dbReference>
<reference evidence="2" key="1">
    <citation type="journal article" date="2022" name="Mol. Ecol. Resour.">
        <title>The genomes of chicory, endive, great burdock and yacon provide insights into Asteraceae palaeo-polyploidization history and plant inulin production.</title>
        <authorList>
            <person name="Fan W."/>
            <person name="Wang S."/>
            <person name="Wang H."/>
            <person name="Wang A."/>
            <person name="Jiang F."/>
            <person name="Liu H."/>
            <person name="Zhao H."/>
            <person name="Xu D."/>
            <person name="Zhang Y."/>
        </authorList>
    </citation>
    <scope>NUCLEOTIDE SEQUENCE [LARGE SCALE GENOMIC DNA]</scope>
    <source>
        <strain evidence="2">cv. Niubang</strain>
    </source>
</reference>
<reference evidence="1 2" key="2">
    <citation type="journal article" date="2022" name="Mol. Ecol. Resour.">
        <title>The genomes of chicory, endive, great burdock and yacon provide insights into Asteraceae paleo-polyploidization history and plant inulin production.</title>
        <authorList>
            <person name="Fan W."/>
            <person name="Wang S."/>
            <person name="Wang H."/>
            <person name="Wang A."/>
            <person name="Jiang F."/>
            <person name="Liu H."/>
            <person name="Zhao H."/>
            <person name="Xu D."/>
            <person name="Zhang Y."/>
        </authorList>
    </citation>
    <scope>NUCLEOTIDE SEQUENCE [LARGE SCALE GENOMIC DNA]</scope>
    <source>
        <strain evidence="2">cv. Niubang</strain>
        <tissue evidence="1">Leaf</tissue>
    </source>
</reference>
<comment type="caution">
    <text evidence="1">The sequence shown here is derived from an EMBL/GenBank/DDBJ whole genome shotgun (WGS) entry which is preliminary data.</text>
</comment>
<keyword evidence="2" id="KW-1185">Reference proteome</keyword>
<name>A0ACB9FMN6_ARCLA</name>
<dbReference type="Proteomes" id="UP001055879">
    <property type="component" value="Linkage Group LG01"/>
</dbReference>
<gene>
    <name evidence="1" type="ORF">L6452_03275</name>
</gene>
<evidence type="ECO:0000313" key="1">
    <source>
        <dbReference type="EMBL" id="KAI3772100.1"/>
    </source>
</evidence>
<sequence length="76" mass="8376">MAGEGGRNGEWEGPELDDIKIPSHGFYLVDLGNDNFIFVLNLDKGLFEPANQGRVGFTRMLFGKDESNGKGVKWAC</sequence>
<protein>
    <submittedName>
        <fullName evidence="1">Uncharacterized protein</fullName>
    </submittedName>
</protein>
<accession>A0ACB9FMN6</accession>
<organism evidence="1 2">
    <name type="scientific">Arctium lappa</name>
    <name type="common">Greater burdock</name>
    <name type="synonym">Lappa major</name>
    <dbReference type="NCBI Taxonomy" id="4217"/>
    <lineage>
        <taxon>Eukaryota</taxon>
        <taxon>Viridiplantae</taxon>
        <taxon>Streptophyta</taxon>
        <taxon>Embryophyta</taxon>
        <taxon>Tracheophyta</taxon>
        <taxon>Spermatophyta</taxon>
        <taxon>Magnoliopsida</taxon>
        <taxon>eudicotyledons</taxon>
        <taxon>Gunneridae</taxon>
        <taxon>Pentapetalae</taxon>
        <taxon>asterids</taxon>
        <taxon>campanulids</taxon>
        <taxon>Asterales</taxon>
        <taxon>Asteraceae</taxon>
        <taxon>Carduoideae</taxon>
        <taxon>Cardueae</taxon>
        <taxon>Arctiinae</taxon>
        <taxon>Arctium</taxon>
    </lineage>
</organism>